<organism evidence="2 3">
    <name type="scientific">Diabrotica balteata</name>
    <name type="common">Banded cucumber beetle</name>
    <dbReference type="NCBI Taxonomy" id="107213"/>
    <lineage>
        <taxon>Eukaryota</taxon>
        <taxon>Metazoa</taxon>
        <taxon>Ecdysozoa</taxon>
        <taxon>Arthropoda</taxon>
        <taxon>Hexapoda</taxon>
        <taxon>Insecta</taxon>
        <taxon>Pterygota</taxon>
        <taxon>Neoptera</taxon>
        <taxon>Endopterygota</taxon>
        <taxon>Coleoptera</taxon>
        <taxon>Polyphaga</taxon>
        <taxon>Cucujiformia</taxon>
        <taxon>Chrysomeloidea</taxon>
        <taxon>Chrysomelidae</taxon>
        <taxon>Galerucinae</taxon>
        <taxon>Diabroticina</taxon>
        <taxon>Diabroticites</taxon>
        <taxon>Diabrotica</taxon>
    </lineage>
</organism>
<keyword evidence="1" id="KW-0732">Signal</keyword>
<proteinExistence type="predicted"/>
<evidence type="ECO:0000313" key="3">
    <source>
        <dbReference type="Proteomes" id="UP001153709"/>
    </source>
</evidence>
<dbReference type="AlphaFoldDB" id="A0A9N9TD14"/>
<gene>
    <name evidence="2" type="ORF">DIABBA_LOCUS13766</name>
</gene>
<dbReference type="EMBL" id="OU898284">
    <property type="protein sequence ID" value="CAG9841180.1"/>
    <property type="molecule type" value="Genomic_DNA"/>
</dbReference>
<dbReference type="Proteomes" id="UP001153709">
    <property type="component" value="Chromosome 9"/>
</dbReference>
<keyword evidence="3" id="KW-1185">Reference proteome</keyword>
<sequence length="200" mass="21163">MMKFVLISILVALAVADPQPGAVDILGGVADTLNAGVNTAARTAKSLLGVENSDVIKRSCMDLDLALQIQHAGNVVFCNIVYIQCSPYHLFAFNDDNEEDHFNDVDHFEHNLPNEAFVDNDVDDLRNRVALRSSGIGGIIAGLGQMANGVVDVLGKGAVALIGTGRDPPTIVVHQPPPPPIVVPAYPNQVPIPIPVPCCS</sequence>
<feature type="signal peptide" evidence="1">
    <location>
        <begin position="1"/>
        <end position="16"/>
    </location>
</feature>
<accession>A0A9N9TD14</accession>
<name>A0A9N9TD14_DIABA</name>
<evidence type="ECO:0000313" key="2">
    <source>
        <dbReference type="EMBL" id="CAG9841180.1"/>
    </source>
</evidence>
<evidence type="ECO:0000256" key="1">
    <source>
        <dbReference type="SAM" id="SignalP"/>
    </source>
</evidence>
<reference evidence="2" key="1">
    <citation type="submission" date="2022-01" db="EMBL/GenBank/DDBJ databases">
        <authorList>
            <person name="King R."/>
        </authorList>
    </citation>
    <scope>NUCLEOTIDE SEQUENCE</scope>
</reference>
<feature type="chain" id="PRO_5040392916" evidence="1">
    <location>
        <begin position="17"/>
        <end position="200"/>
    </location>
</feature>
<dbReference type="OrthoDB" id="10639488at2759"/>
<protein>
    <submittedName>
        <fullName evidence="2">Uncharacterized protein</fullName>
    </submittedName>
</protein>